<evidence type="ECO:0000313" key="2">
    <source>
        <dbReference type="Proteomes" id="UP000309997"/>
    </source>
</evidence>
<proteinExistence type="predicted"/>
<organism evidence="1 2">
    <name type="scientific">Populus alba</name>
    <name type="common">White poplar</name>
    <dbReference type="NCBI Taxonomy" id="43335"/>
    <lineage>
        <taxon>Eukaryota</taxon>
        <taxon>Viridiplantae</taxon>
        <taxon>Streptophyta</taxon>
        <taxon>Embryophyta</taxon>
        <taxon>Tracheophyta</taxon>
        <taxon>Spermatophyta</taxon>
        <taxon>Magnoliopsida</taxon>
        <taxon>eudicotyledons</taxon>
        <taxon>Gunneridae</taxon>
        <taxon>Pentapetalae</taxon>
        <taxon>rosids</taxon>
        <taxon>fabids</taxon>
        <taxon>Malpighiales</taxon>
        <taxon>Salicaceae</taxon>
        <taxon>Saliceae</taxon>
        <taxon>Populus</taxon>
    </lineage>
</organism>
<name>A0ACC4AHA4_POPAL</name>
<reference evidence="1 2" key="1">
    <citation type="journal article" date="2024" name="Plant Biotechnol. J.">
        <title>Genome and CRISPR/Cas9 system of a widespread forest tree (Populus alba) in the world.</title>
        <authorList>
            <person name="Liu Y.J."/>
            <person name="Jiang P.F."/>
            <person name="Han X.M."/>
            <person name="Li X.Y."/>
            <person name="Wang H.M."/>
            <person name="Wang Y.J."/>
            <person name="Wang X.X."/>
            <person name="Zeng Q.Y."/>
        </authorList>
    </citation>
    <scope>NUCLEOTIDE SEQUENCE [LARGE SCALE GENOMIC DNA]</scope>
    <source>
        <strain evidence="2">cv. PAL-ZL1</strain>
    </source>
</reference>
<sequence length="611" mass="69664">MAQHRHYTNGTSDHVSIGIRASSSSSSQQQKSGRVRRLGYRSDKSSRGGLSLIGAVIVFLCLALVVTVLAYYFLSTENTTNDKGVNDNHVEDDEMKNDDFLTNVTRTDTIKVLGFGQGSVGHGRDSRYWDRDDRRRDEDYNEDDVEHDSKVHRDGESSEKVHNLVKVKNYKEKVKRVEDRKGVGLYNEDGRKELKMYEKEYEASLKSTVNLGNKSDIKNLLLDDEENGEQNGAADSENDYDDGIDFHDPRTEEYGGDSEHDKEENSSETTVHVKDNREPSRFLDAKTKDQNSSFLDGKTKDQNSSFLDAKTKDQNSAKDNQEDSSSLLEKGSLNSQNSDDGSTDSRHADNIGGRSTSKSRSDSKKKSKRHKYSGCGMKFLNSTTRLVEPFESRKFARFSLQYTEIEEKPEGQEQWEPRFAGHQSLHEREESFLAHDQKINCGFVKGPEGSSSTGFDLAEDDASYISRCHIAVISCIFGNSDRLRSPVHKMVTHLSRKNVCFVMFMDEITFQTLSSEGHIPDTAGFIGLWKIVVVKNLPYNDMRRVGKVPKLLPHRLFPSARYSIWLDSKLRFQVDPLLVLEYFLWRKGYEFAISKHYDRRCVWEEMCLKGL</sequence>
<comment type="caution">
    <text evidence="1">The sequence shown here is derived from an EMBL/GenBank/DDBJ whole genome shotgun (WGS) entry which is preliminary data.</text>
</comment>
<gene>
    <name evidence="1" type="ORF">D5086_033619</name>
</gene>
<dbReference type="EMBL" id="RCHU02000019">
    <property type="protein sequence ID" value="KAL3565573.1"/>
    <property type="molecule type" value="Genomic_DNA"/>
</dbReference>
<evidence type="ECO:0000313" key="1">
    <source>
        <dbReference type="EMBL" id="KAL3565573.1"/>
    </source>
</evidence>
<protein>
    <submittedName>
        <fullName evidence="1">Uncharacterized protein</fullName>
    </submittedName>
</protein>
<accession>A0ACC4AHA4</accession>
<dbReference type="Proteomes" id="UP000309997">
    <property type="component" value="Unassembled WGS sequence"/>
</dbReference>
<keyword evidence="2" id="KW-1185">Reference proteome</keyword>